<dbReference type="Pfam" id="PF25183">
    <property type="entry name" value="OMP_b-brl_4"/>
    <property type="match status" value="1"/>
</dbReference>
<dbReference type="InterPro" id="IPR008969">
    <property type="entry name" value="CarboxyPept-like_regulatory"/>
</dbReference>
<dbReference type="Proteomes" id="UP000184432">
    <property type="component" value="Unassembled WGS sequence"/>
</dbReference>
<feature type="chain" id="PRO_5012770762" evidence="7">
    <location>
        <begin position="20"/>
        <end position="1075"/>
    </location>
</feature>
<keyword evidence="10" id="KW-1185">Reference proteome</keyword>
<dbReference type="PANTHER" id="PTHR30069:SF46">
    <property type="entry name" value="OAR PROTEIN"/>
    <property type="match status" value="1"/>
</dbReference>
<evidence type="ECO:0000256" key="4">
    <source>
        <dbReference type="ARBA" id="ARBA00022692"/>
    </source>
</evidence>
<dbReference type="SUPFAM" id="SSF56935">
    <property type="entry name" value="Porins"/>
    <property type="match status" value="1"/>
</dbReference>
<keyword evidence="9" id="KW-0378">Hydrolase</keyword>
<dbReference type="Pfam" id="PF13620">
    <property type="entry name" value="CarboxypepD_reg"/>
    <property type="match status" value="1"/>
</dbReference>
<keyword evidence="5" id="KW-0472">Membrane</keyword>
<dbReference type="GO" id="GO:0004180">
    <property type="term" value="F:carboxypeptidase activity"/>
    <property type="evidence" value="ECO:0007669"/>
    <property type="project" value="UniProtKB-KW"/>
</dbReference>
<evidence type="ECO:0000256" key="3">
    <source>
        <dbReference type="ARBA" id="ARBA00022452"/>
    </source>
</evidence>
<evidence type="ECO:0000259" key="8">
    <source>
        <dbReference type="Pfam" id="PF25183"/>
    </source>
</evidence>
<evidence type="ECO:0000256" key="2">
    <source>
        <dbReference type="ARBA" id="ARBA00022448"/>
    </source>
</evidence>
<evidence type="ECO:0000256" key="1">
    <source>
        <dbReference type="ARBA" id="ARBA00004571"/>
    </source>
</evidence>
<dbReference type="GO" id="GO:0044718">
    <property type="term" value="P:siderophore transmembrane transport"/>
    <property type="evidence" value="ECO:0007669"/>
    <property type="project" value="TreeGrafter"/>
</dbReference>
<name>A0A1M6AAT9_9FLAO</name>
<keyword evidence="3" id="KW-1134">Transmembrane beta strand</keyword>
<feature type="domain" description="TonB-dependent transporter Oar-like beta-barrel" evidence="8">
    <location>
        <begin position="235"/>
        <end position="718"/>
    </location>
</feature>
<evidence type="ECO:0000313" key="9">
    <source>
        <dbReference type="EMBL" id="SHI33591.1"/>
    </source>
</evidence>
<evidence type="ECO:0000256" key="6">
    <source>
        <dbReference type="ARBA" id="ARBA00023237"/>
    </source>
</evidence>
<dbReference type="OrthoDB" id="9768147at2"/>
<gene>
    <name evidence="9" type="ORF">SAMN04488508_101194</name>
</gene>
<reference evidence="10" key="1">
    <citation type="submission" date="2016-11" db="EMBL/GenBank/DDBJ databases">
        <authorList>
            <person name="Varghese N."/>
            <person name="Submissions S."/>
        </authorList>
    </citation>
    <scope>NUCLEOTIDE SEQUENCE [LARGE SCALE GENOMIC DNA]</scope>
    <source>
        <strain evidence="10">DSM 22623</strain>
    </source>
</reference>
<dbReference type="Gene3D" id="2.40.170.20">
    <property type="entry name" value="TonB-dependent receptor, beta-barrel domain"/>
    <property type="match status" value="1"/>
</dbReference>
<evidence type="ECO:0000256" key="7">
    <source>
        <dbReference type="SAM" id="SignalP"/>
    </source>
</evidence>
<dbReference type="GO" id="GO:0015344">
    <property type="term" value="F:siderophore uptake transmembrane transporter activity"/>
    <property type="evidence" value="ECO:0007669"/>
    <property type="project" value="TreeGrafter"/>
</dbReference>
<dbReference type="InterPro" id="IPR057601">
    <property type="entry name" value="Oar-like_b-barrel"/>
</dbReference>
<keyword evidence="9" id="KW-0645">Protease</keyword>
<dbReference type="AlphaFoldDB" id="A0A1M6AAT9"/>
<comment type="subcellular location">
    <subcellularLocation>
        <location evidence="1">Cell outer membrane</location>
        <topology evidence="1">Multi-pass membrane protein</topology>
    </subcellularLocation>
</comment>
<dbReference type="GO" id="GO:0009279">
    <property type="term" value="C:cell outer membrane"/>
    <property type="evidence" value="ECO:0007669"/>
    <property type="project" value="UniProtKB-SubCell"/>
</dbReference>
<organism evidence="9 10">
    <name type="scientific">Aquimarina spongiae</name>
    <dbReference type="NCBI Taxonomy" id="570521"/>
    <lineage>
        <taxon>Bacteria</taxon>
        <taxon>Pseudomonadati</taxon>
        <taxon>Bacteroidota</taxon>
        <taxon>Flavobacteriia</taxon>
        <taxon>Flavobacteriales</taxon>
        <taxon>Flavobacteriaceae</taxon>
        <taxon>Aquimarina</taxon>
    </lineage>
</organism>
<dbReference type="EMBL" id="FQYP01000001">
    <property type="protein sequence ID" value="SHI33591.1"/>
    <property type="molecule type" value="Genomic_DNA"/>
</dbReference>
<sequence>MKKVIFLLFVTIAGFIGHSQVTTSNISGVVYDNNDQLLPGANVTAVHSPTGTSYGGVTNFDGRFDLINLRVGGPYRITISYVGFKKQLIDDVFLQLGQTYNASIVLVEDDNQLEEVVITSNKSNTFSSERTGAETSIGNRELKALPTITRSAADFYRLEPTASSNGSFGGRNDQFNNFSLDGSIFNNPFGLDAATPGGQTNAQPISLDAIDQIQVSTAPYDVTQAGFTGASVNAVTKSGTNQWKGTVYGFYRNQDMTGDKVGDDDIIVPDLTQAQYGVSVGGPIIKNKLFIFGNFEKDDREDLGSNFLAARPGLSGANVSRVTAEDLEFVSQQLATLGYETGPFEGYTHDTESTKGILKLDWNINNNHRLAVIYNFLDASRDLPANPEAIGRRGPDLTTLQFRNSGYRINNKINSFLVELNSNFGSKGNISNKFQAGYTFFDDSRDPFSAPAPPINIQEEGVRYIVAGHEPFSINNRLEQRVYQVTNNLNIVTGDHTLTFGGTFERFEFDNSFNLGVFDFPGDADAGQGPVSTFFDAFQSVRTDPLNPGTSFEEAINNGTIGAALANAQNVFAANNANDSWALAETNVGQFALYAQDKWKINDKLTVTYGLRIDQPLYFDTEDKIAENIERAAGGTFPDGNYQPGITYFDENGNPTQLNSLDLPTRRLLVSPRFGFNYDVKGDNSFQIRGGIGIFTGRLPFVWIGNQVANPNFFFYTTSSPDFRFPQVWRNSLGIDYRFKNGIIATTDIIYTEDVNAQMVRNFGLRTPSGTLNGVDNRPVYLPSDRAVNEFGGITNAYVFTNTNVGHSFNWSFKLQKNFQNGLYASIAYNFLEAEDASSLDAEISSDAFDRNPALGNVNQAVSTTARYGDKHRIVGQLNKTFSYGKNKQWRTSIGAFYEYAQGGRFSYTYSGDINGDGSPLNDLIYIPTTDELATYNFSGADFNEREAQRVALEAYIQQDEYLRERRGSYAEKYAILSPWRGRWDIKLLQDYDIQIGDRTNTIQLSLDILNFGNLLNSDWGVIEIPVNDQPIGVSVDNTGTPLYSFDVSQTRTFANDFSLDSRWQAQVGLRYIFN</sequence>
<keyword evidence="4" id="KW-0812">Transmembrane</keyword>
<keyword evidence="9" id="KW-0121">Carboxypeptidase</keyword>
<dbReference type="PANTHER" id="PTHR30069">
    <property type="entry name" value="TONB-DEPENDENT OUTER MEMBRANE RECEPTOR"/>
    <property type="match status" value="1"/>
</dbReference>
<keyword evidence="2" id="KW-0813">Transport</keyword>
<dbReference type="InterPro" id="IPR036942">
    <property type="entry name" value="Beta-barrel_TonB_sf"/>
</dbReference>
<dbReference type="SUPFAM" id="SSF49464">
    <property type="entry name" value="Carboxypeptidase regulatory domain-like"/>
    <property type="match status" value="1"/>
</dbReference>
<dbReference type="InterPro" id="IPR039426">
    <property type="entry name" value="TonB-dep_rcpt-like"/>
</dbReference>
<keyword evidence="7" id="KW-0732">Signal</keyword>
<evidence type="ECO:0000313" key="10">
    <source>
        <dbReference type="Proteomes" id="UP000184432"/>
    </source>
</evidence>
<feature type="signal peptide" evidence="7">
    <location>
        <begin position="1"/>
        <end position="19"/>
    </location>
</feature>
<dbReference type="RefSeq" id="WP_073312681.1">
    <property type="nucleotide sequence ID" value="NZ_FQYP01000001.1"/>
</dbReference>
<dbReference type="STRING" id="570521.SAMN04488508_101194"/>
<dbReference type="Gene3D" id="2.60.40.1120">
    <property type="entry name" value="Carboxypeptidase-like, regulatory domain"/>
    <property type="match status" value="1"/>
</dbReference>
<keyword evidence="6" id="KW-0998">Cell outer membrane</keyword>
<proteinExistence type="predicted"/>
<accession>A0A1M6AAT9</accession>
<protein>
    <submittedName>
        <fullName evidence="9">Carboxypeptidase regulatory-like domain-containing protein</fullName>
    </submittedName>
</protein>
<evidence type="ECO:0000256" key="5">
    <source>
        <dbReference type="ARBA" id="ARBA00023136"/>
    </source>
</evidence>